<keyword evidence="2" id="KW-1133">Transmembrane helix</keyword>
<feature type="domain" description="GGDEF" evidence="3">
    <location>
        <begin position="150"/>
        <end position="279"/>
    </location>
</feature>
<proteinExistence type="predicted"/>
<dbReference type="SUPFAM" id="SSF55073">
    <property type="entry name" value="Nucleotide cyclase"/>
    <property type="match status" value="1"/>
</dbReference>
<dbReference type="Gene3D" id="3.30.70.270">
    <property type="match status" value="1"/>
</dbReference>
<dbReference type="Proteomes" id="UP000037446">
    <property type="component" value="Unassembled WGS sequence"/>
</dbReference>
<dbReference type="Pfam" id="PF00990">
    <property type="entry name" value="GGDEF"/>
    <property type="match status" value="1"/>
</dbReference>
<organism evidence="4 5">
    <name type="scientific">Qipengyuania citrea LAMA 915</name>
    <dbReference type="NCBI Taxonomy" id="1306953"/>
    <lineage>
        <taxon>Bacteria</taxon>
        <taxon>Pseudomonadati</taxon>
        <taxon>Pseudomonadota</taxon>
        <taxon>Alphaproteobacteria</taxon>
        <taxon>Sphingomonadales</taxon>
        <taxon>Erythrobacteraceae</taxon>
        <taxon>Qipengyuania</taxon>
    </lineage>
</organism>
<keyword evidence="2" id="KW-0812">Transmembrane</keyword>
<reference evidence="4" key="1">
    <citation type="submission" date="2015-02" db="EMBL/GenBank/DDBJ databases">
        <authorList>
            <person name="Chooi Y.-H."/>
        </authorList>
    </citation>
    <scope>NUCLEOTIDE SEQUENCE [LARGE SCALE GENOMIC DNA]</scope>
    <source>
        <strain evidence="4">LAMA 915</strain>
    </source>
</reference>
<dbReference type="GO" id="GO:0005886">
    <property type="term" value="C:plasma membrane"/>
    <property type="evidence" value="ECO:0007669"/>
    <property type="project" value="TreeGrafter"/>
</dbReference>
<dbReference type="PANTHER" id="PTHR45138">
    <property type="entry name" value="REGULATORY COMPONENTS OF SENSORY TRANSDUCTION SYSTEM"/>
    <property type="match status" value="1"/>
</dbReference>
<evidence type="ECO:0000313" key="5">
    <source>
        <dbReference type="Proteomes" id="UP000037446"/>
    </source>
</evidence>
<gene>
    <name evidence="4" type="ORF">J121_1560</name>
</gene>
<evidence type="ECO:0000256" key="2">
    <source>
        <dbReference type="SAM" id="Phobius"/>
    </source>
</evidence>
<dbReference type="PANTHER" id="PTHR45138:SF24">
    <property type="entry name" value="DIGUANYLATE CYCLASE DGCC-RELATED"/>
    <property type="match status" value="1"/>
</dbReference>
<comment type="caution">
    <text evidence="4">The sequence shown here is derived from an EMBL/GenBank/DDBJ whole genome shotgun (WGS) entry which is preliminary data.</text>
</comment>
<dbReference type="InterPro" id="IPR000160">
    <property type="entry name" value="GGDEF_dom"/>
</dbReference>
<sequence>MRFYRATSFIFPRHYTARIFTISFGAVHIPLITYLVLEAIRGHWDWPTFTVLLIATVIGSGFAIAGLAGLLRPVSVATRGMRALRDGTPVQDIPAGGPDMAGELLESVAHALRSTSERFDELKDMAVTDPLTGLFNRRGFAELLEQDPSARGTLALLDGDRFKQVNDQLGHAEGDRLLRSIADRLKDRTRSQDVAARWGGDEFVVFLKDMSIDEARRVLKRVQLSLRRRPIARLDGIPVTFSAGYAEISAMSAEAIEAAVKEADREMYSRKREERMAGA</sequence>
<accession>A0A0L1KAP2</accession>
<dbReference type="SMART" id="SM00267">
    <property type="entry name" value="GGDEF"/>
    <property type="match status" value="1"/>
</dbReference>
<dbReference type="STRING" id="1306953.J121_1560"/>
<feature type="transmembrane region" description="Helical" evidence="2">
    <location>
        <begin position="20"/>
        <end position="37"/>
    </location>
</feature>
<dbReference type="AlphaFoldDB" id="A0A0L1KAP2"/>
<evidence type="ECO:0000313" key="4">
    <source>
        <dbReference type="EMBL" id="KNH00934.1"/>
    </source>
</evidence>
<feature type="transmembrane region" description="Helical" evidence="2">
    <location>
        <begin position="49"/>
        <end position="71"/>
    </location>
</feature>
<dbReference type="GO" id="GO:1902201">
    <property type="term" value="P:negative regulation of bacterial-type flagellum-dependent cell motility"/>
    <property type="evidence" value="ECO:0007669"/>
    <property type="project" value="TreeGrafter"/>
</dbReference>
<name>A0A0L1KAP2_9SPHN</name>
<dbReference type="PROSITE" id="PS50887">
    <property type="entry name" value="GGDEF"/>
    <property type="match status" value="1"/>
</dbReference>
<dbReference type="GO" id="GO:0043709">
    <property type="term" value="P:cell adhesion involved in single-species biofilm formation"/>
    <property type="evidence" value="ECO:0007669"/>
    <property type="project" value="TreeGrafter"/>
</dbReference>
<dbReference type="RefSeq" id="WP_050601684.1">
    <property type="nucleotide sequence ID" value="NZ_JYNE01000028.1"/>
</dbReference>
<keyword evidence="2" id="KW-0472">Membrane</keyword>
<dbReference type="InterPro" id="IPR043128">
    <property type="entry name" value="Rev_trsase/Diguanyl_cyclase"/>
</dbReference>
<dbReference type="CDD" id="cd01949">
    <property type="entry name" value="GGDEF"/>
    <property type="match status" value="1"/>
</dbReference>
<protein>
    <recommendedName>
        <fullName evidence="1">diguanylate cyclase</fullName>
        <ecNumber evidence="1">2.7.7.65</ecNumber>
    </recommendedName>
</protein>
<dbReference type="InterPro" id="IPR029787">
    <property type="entry name" value="Nucleotide_cyclase"/>
</dbReference>
<dbReference type="NCBIfam" id="TIGR00254">
    <property type="entry name" value="GGDEF"/>
    <property type="match status" value="1"/>
</dbReference>
<evidence type="ECO:0000259" key="3">
    <source>
        <dbReference type="PROSITE" id="PS50887"/>
    </source>
</evidence>
<evidence type="ECO:0000256" key="1">
    <source>
        <dbReference type="ARBA" id="ARBA00012528"/>
    </source>
</evidence>
<dbReference type="EC" id="2.7.7.65" evidence="1"/>
<dbReference type="InterPro" id="IPR050469">
    <property type="entry name" value="Diguanylate_Cyclase"/>
</dbReference>
<dbReference type="GO" id="GO:0052621">
    <property type="term" value="F:diguanylate cyclase activity"/>
    <property type="evidence" value="ECO:0007669"/>
    <property type="project" value="UniProtKB-EC"/>
</dbReference>
<dbReference type="PATRIC" id="fig|1306953.7.peg.1601"/>
<dbReference type="EMBL" id="JYNE01000028">
    <property type="protein sequence ID" value="KNH00934.1"/>
    <property type="molecule type" value="Genomic_DNA"/>
</dbReference>